<proteinExistence type="predicted"/>
<dbReference type="KEGG" id="ptaw:DW352_24610"/>
<dbReference type="EMBL" id="CP031417">
    <property type="protein sequence ID" value="AXK84213.1"/>
    <property type="molecule type" value="Genomic_DNA"/>
</dbReference>
<sequence length="147" mass="15828">MRRLVEANINPATGLATDYLNHFYEAIMLLELLPSCPDCRDDILAWRPMSYREHFAASAFSDRALAIAAYETVDAALRTRLEELATDMGALVAEIHTVLQANPAPGASDQLAVYTAAQLRPLAAQAAALINGSTEAPQAVIDGLMNT</sequence>
<dbReference type="OrthoDB" id="7172864at2"/>
<evidence type="ECO:0000313" key="2">
    <source>
        <dbReference type="Proteomes" id="UP000254889"/>
    </source>
</evidence>
<name>A0A346A4W6_9HYPH</name>
<gene>
    <name evidence="1" type="ORF">DW352_24610</name>
</gene>
<dbReference type="AlphaFoldDB" id="A0A346A4W6"/>
<reference evidence="1 2" key="1">
    <citation type="submission" date="2018-07" db="EMBL/GenBank/DDBJ databases">
        <authorList>
            <person name="Quirk P.G."/>
            <person name="Krulwich T.A."/>
        </authorList>
    </citation>
    <scope>NUCLEOTIDE SEQUENCE [LARGE SCALE GENOMIC DNA]</scope>
    <source>
        <strain evidence="1 2">CC-BB4</strain>
    </source>
</reference>
<dbReference type="Proteomes" id="UP000254889">
    <property type="component" value="Chromosome"/>
</dbReference>
<organism evidence="1 2">
    <name type="scientific">Pseudolabrys taiwanensis</name>
    <dbReference type="NCBI Taxonomy" id="331696"/>
    <lineage>
        <taxon>Bacteria</taxon>
        <taxon>Pseudomonadati</taxon>
        <taxon>Pseudomonadota</taxon>
        <taxon>Alphaproteobacteria</taxon>
        <taxon>Hyphomicrobiales</taxon>
        <taxon>Xanthobacteraceae</taxon>
        <taxon>Pseudolabrys</taxon>
    </lineage>
</organism>
<accession>A0A346A4W6</accession>
<protein>
    <submittedName>
        <fullName evidence="1">Uncharacterized protein</fullName>
    </submittedName>
</protein>
<evidence type="ECO:0000313" key="1">
    <source>
        <dbReference type="EMBL" id="AXK84213.1"/>
    </source>
</evidence>
<keyword evidence="2" id="KW-1185">Reference proteome</keyword>